<feature type="domain" description="Nucleotidyl transferase" evidence="1">
    <location>
        <begin position="5"/>
        <end position="235"/>
    </location>
</feature>
<dbReference type="AlphaFoldDB" id="D3EQS5"/>
<dbReference type="Proteomes" id="UP000001405">
    <property type="component" value="Chromosome"/>
</dbReference>
<dbReference type="RefSeq" id="WP_012954512.1">
    <property type="nucleotide sequence ID" value="NC_013771.1"/>
</dbReference>
<gene>
    <name evidence="2" type="ordered locus">UCYN_11560</name>
</gene>
<dbReference type="KEGG" id="cyu:UCYN_11560"/>
<dbReference type="Gene3D" id="3.90.550.10">
    <property type="entry name" value="Spore Coat Polysaccharide Biosynthesis Protein SpsA, Chain A"/>
    <property type="match status" value="1"/>
</dbReference>
<evidence type="ECO:0000313" key="3">
    <source>
        <dbReference type="Proteomes" id="UP000001405"/>
    </source>
</evidence>
<dbReference type="STRING" id="1453429.UCYN_11560"/>
<accession>D3EQS5</accession>
<dbReference type="InterPro" id="IPR050486">
    <property type="entry name" value="Mannose-1P_guanyltransferase"/>
</dbReference>
<dbReference type="OrthoDB" id="9801899at2"/>
<dbReference type="PATRIC" id="fig|713887.8.peg.1082"/>
<reference evidence="2 3" key="1">
    <citation type="journal article" date="2010" name="Nature">
        <title>Metabolic streamlining in an open-ocean nitrogen-fixing cyanobacterium.</title>
        <authorList>
            <person name="Tripp H.J."/>
            <person name="Bench S.R."/>
            <person name="Turk K.A."/>
            <person name="Foster R.A."/>
            <person name="Desany B.A."/>
            <person name="Niazi F."/>
            <person name="Affourtit J.P."/>
            <person name="Zehr J.P."/>
        </authorList>
    </citation>
    <scope>NUCLEOTIDE SEQUENCE [LARGE SCALE GENOMIC DNA]</scope>
    <source>
        <strain evidence="3">ALOHA</strain>
    </source>
</reference>
<dbReference type="HOGENOM" id="CLU_029499_2_0_3"/>
<dbReference type="InterPro" id="IPR005835">
    <property type="entry name" value="NTP_transferase_dom"/>
</dbReference>
<protein>
    <submittedName>
        <fullName evidence="2">Nucleoside-diphosphate-sugar pyrophosphorylase family protein</fullName>
    </submittedName>
</protein>
<dbReference type="PANTHER" id="PTHR22572">
    <property type="entry name" value="SUGAR-1-PHOSPHATE GUANYL TRANSFERASE"/>
    <property type="match status" value="1"/>
</dbReference>
<proteinExistence type="predicted"/>
<evidence type="ECO:0000313" key="2">
    <source>
        <dbReference type="EMBL" id="ADB95825.1"/>
    </source>
</evidence>
<dbReference type="InterPro" id="IPR029044">
    <property type="entry name" value="Nucleotide-diphossugar_trans"/>
</dbReference>
<evidence type="ECO:0000259" key="1">
    <source>
        <dbReference type="Pfam" id="PF00483"/>
    </source>
</evidence>
<dbReference type="Pfam" id="PF00483">
    <property type="entry name" value="NTP_transferase"/>
    <property type="match status" value="1"/>
</dbReference>
<name>D3EQS5_ATETH</name>
<keyword evidence="3" id="KW-1185">Reference proteome</keyword>
<sequence length="244" mass="27563">MIDIKAVILAGGYGTRIKHLISDIPKPMFRVAEKPFIEWIISYLKQQGIKQGIISTGYLGEVIEEYFNQHKISGIDINCYQEKTQLGTAGGFIHAVKQSGLSPEAWLVMNGDSLIASNLEKLISYLDIEEVGCVILGMSVNDTSRYGSLIFDDSNNLLRFSEKENGQGFINGGIYLFRHKILEYFPSKYPLSFEYDIFPTLLQQNIKIKVCEVQSPFLDIGTPETLMQAEKFIKENFTNLIKPC</sequence>
<dbReference type="SUPFAM" id="SSF53448">
    <property type="entry name" value="Nucleotide-diphospho-sugar transferases"/>
    <property type="match status" value="1"/>
</dbReference>
<organism evidence="3">
    <name type="scientific">Atelocyanobacterium thalassa (isolate ALOHA)</name>
    <dbReference type="NCBI Taxonomy" id="1453429"/>
    <lineage>
        <taxon>Bacteria</taxon>
        <taxon>Bacillati</taxon>
        <taxon>Cyanobacteriota</taxon>
        <taxon>Cyanophyceae</taxon>
        <taxon>Oscillatoriophycideae</taxon>
        <taxon>Chroococcales</taxon>
        <taxon>Aphanothecaceae</taxon>
        <taxon>Candidatus Atelocyanobacterium</taxon>
        <taxon>Candidatus Atelocyanobacterium thalassae</taxon>
    </lineage>
</organism>
<dbReference type="EMBL" id="CP001842">
    <property type="protein sequence ID" value="ADB95825.1"/>
    <property type="molecule type" value="Genomic_DNA"/>
</dbReference>